<dbReference type="Proteomes" id="UP001447188">
    <property type="component" value="Unassembled WGS sequence"/>
</dbReference>
<evidence type="ECO:0008006" key="3">
    <source>
        <dbReference type="Google" id="ProtNLM"/>
    </source>
</evidence>
<reference evidence="1 2" key="1">
    <citation type="submission" date="2024-02" db="EMBL/GenBank/DDBJ databases">
        <title>Discinaceae phylogenomics.</title>
        <authorList>
            <person name="Dirks A.C."/>
            <person name="James T.Y."/>
        </authorList>
    </citation>
    <scope>NUCLEOTIDE SEQUENCE [LARGE SCALE GENOMIC DNA]</scope>
    <source>
        <strain evidence="1 2">ACD0624</strain>
    </source>
</reference>
<dbReference type="EMBL" id="JBBBZM010000859">
    <property type="protein sequence ID" value="KAL0630285.1"/>
    <property type="molecule type" value="Genomic_DNA"/>
</dbReference>
<gene>
    <name evidence="1" type="ORF">Q9L58_010868</name>
</gene>
<evidence type="ECO:0000313" key="2">
    <source>
        <dbReference type="Proteomes" id="UP001447188"/>
    </source>
</evidence>
<protein>
    <recommendedName>
        <fullName evidence="3">DNA-directed RNA polymerase</fullName>
    </recommendedName>
</protein>
<evidence type="ECO:0000313" key="1">
    <source>
        <dbReference type="EMBL" id="KAL0630285.1"/>
    </source>
</evidence>
<proteinExistence type="predicted"/>
<organism evidence="1 2">
    <name type="scientific">Discina gigas</name>
    <dbReference type="NCBI Taxonomy" id="1032678"/>
    <lineage>
        <taxon>Eukaryota</taxon>
        <taxon>Fungi</taxon>
        <taxon>Dikarya</taxon>
        <taxon>Ascomycota</taxon>
        <taxon>Pezizomycotina</taxon>
        <taxon>Pezizomycetes</taxon>
        <taxon>Pezizales</taxon>
        <taxon>Discinaceae</taxon>
        <taxon>Discina</taxon>
    </lineage>
</organism>
<sequence length="248" mass="27087">MLKCKHLSQVPMMTESIATRGDQQIPVCFVLMPIADVPGYEPGHFARTYEHLLKPAIIKAGYFPVRADDAVKTDYIVVGIIQKIVESEMVLYTEYDESLRVDTVGKDIGKIQSAIVETANATDRELNSIVRLAGIQTATIPDRQIISPDTDLLLTAIGALDRRLQEIETSQFQEAERHFSIEGDVVTFSSGLTANKGDDLFSGTGDDLGKLIGINSKRQSILVKKGGAPAREFLATGQSSKGMDTIPF</sequence>
<accession>A0ABR3G2X6</accession>
<comment type="caution">
    <text evidence="1">The sequence shown here is derived from an EMBL/GenBank/DDBJ whole genome shotgun (WGS) entry which is preliminary data.</text>
</comment>
<keyword evidence="2" id="KW-1185">Reference proteome</keyword>
<name>A0ABR3G2X6_9PEZI</name>